<dbReference type="InterPro" id="IPR001763">
    <property type="entry name" value="Rhodanese-like_dom"/>
</dbReference>
<evidence type="ECO:0000259" key="2">
    <source>
        <dbReference type="PROSITE" id="PS50206"/>
    </source>
</evidence>
<protein>
    <submittedName>
        <fullName evidence="3">Phage shock protein E</fullName>
    </submittedName>
</protein>
<evidence type="ECO:0000256" key="1">
    <source>
        <dbReference type="SAM" id="SignalP"/>
    </source>
</evidence>
<dbReference type="FunFam" id="3.40.250.10:FF:000049">
    <property type="entry name" value="Phage shock protein E"/>
    <property type="match status" value="1"/>
</dbReference>
<dbReference type="PANTHER" id="PTHR43031:SF1">
    <property type="entry name" value="PYRIDINE NUCLEOTIDE-DISULPHIDE OXIDOREDUCTASE"/>
    <property type="match status" value="1"/>
</dbReference>
<dbReference type="PANTHER" id="PTHR43031">
    <property type="entry name" value="FAD-DEPENDENT OXIDOREDUCTASE"/>
    <property type="match status" value="1"/>
</dbReference>
<dbReference type="InterPro" id="IPR050229">
    <property type="entry name" value="GlpE_sulfurtransferase"/>
</dbReference>
<dbReference type="EMBL" id="FNVG01000008">
    <property type="protein sequence ID" value="SEG15898.1"/>
    <property type="molecule type" value="Genomic_DNA"/>
</dbReference>
<keyword evidence="1" id="KW-0732">Signal</keyword>
<dbReference type="PROSITE" id="PS50206">
    <property type="entry name" value="RHODANESE_3"/>
    <property type="match status" value="1"/>
</dbReference>
<gene>
    <name evidence="3" type="ORF">SAMN04488244_1089</name>
</gene>
<dbReference type="Pfam" id="PF00581">
    <property type="entry name" value="Rhodanese"/>
    <property type="match status" value="1"/>
</dbReference>
<dbReference type="SUPFAM" id="SSF52821">
    <property type="entry name" value="Rhodanese/Cell cycle control phosphatase"/>
    <property type="match status" value="1"/>
</dbReference>
<reference evidence="4" key="1">
    <citation type="submission" date="2016-10" db="EMBL/GenBank/DDBJ databases">
        <authorList>
            <person name="Varghese N."/>
            <person name="Submissions S."/>
        </authorList>
    </citation>
    <scope>NUCLEOTIDE SEQUENCE [LARGE SCALE GENOMIC DNA]</scope>
    <source>
        <strain evidence="4">CGMCC 1.7062</strain>
    </source>
</reference>
<sequence length="126" mass="14135">MWRNRQRVGGKMRKPVLFTTAVSCLLSSAVVMATERAEKGWEMIQQGAWVVDVRTADEYAQGHLDNSVNFPLSEIQRHFASVDKDQPVVVYCRSGNRSGQAMNYLKSKGFTQVHNGGGLEEMLSEQ</sequence>
<evidence type="ECO:0000313" key="4">
    <source>
        <dbReference type="Proteomes" id="UP000236721"/>
    </source>
</evidence>
<dbReference type="Proteomes" id="UP000236721">
    <property type="component" value="Unassembled WGS sequence"/>
</dbReference>
<dbReference type="AlphaFoldDB" id="A0A1H5XW47"/>
<dbReference type="InterPro" id="IPR036873">
    <property type="entry name" value="Rhodanese-like_dom_sf"/>
</dbReference>
<feature type="domain" description="Rhodanese" evidence="2">
    <location>
        <begin position="44"/>
        <end position="121"/>
    </location>
</feature>
<keyword evidence="4" id="KW-1185">Reference proteome</keyword>
<feature type="signal peptide" evidence="1">
    <location>
        <begin position="1"/>
        <end position="33"/>
    </location>
</feature>
<dbReference type="Gene3D" id="3.40.250.10">
    <property type="entry name" value="Rhodanese-like domain"/>
    <property type="match status" value="1"/>
</dbReference>
<evidence type="ECO:0000313" key="3">
    <source>
        <dbReference type="EMBL" id="SEG15898.1"/>
    </source>
</evidence>
<proteinExistence type="predicted"/>
<accession>A0A1H5XW47</accession>
<dbReference type="SMART" id="SM00450">
    <property type="entry name" value="RHOD"/>
    <property type="match status" value="1"/>
</dbReference>
<dbReference type="CDD" id="cd00158">
    <property type="entry name" value="RHOD"/>
    <property type="match status" value="1"/>
</dbReference>
<feature type="chain" id="PRO_5009289890" evidence="1">
    <location>
        <begin position="34"/>
        <end position="126"/>
    </location>
</feature>
<name>A0A1H5XW47_9VIBR</name>
<organism evidence="3 4">
    <name type="scientific">Vibrio hangzhouensis</name>
    <dbReference type="NCBI Taxonomy" id="462991"/>
    <lineage>
        <taxon>Bacteria</taxon>
        <taxon>Pseudomonadati</taxon>
        <taxon>Pseudomonadota</taxon>
        <taxon>Gammaproteobacteria</taxon>
        <taxon>Vibrionales</taxon>
        <taxon>Vibrionaceae</taxon>
        <taxon>Vibrio</taxon>
    </lineage>
</organism>